<protein>
    <submittedName>
        <fullName evidence="2">Uncharacterized protein</fullName>
    </submittedName>
</protein>
<accession>A0A2P6FDU5</accession>
<keyword evidence="3" id="KW-1185">Reference proteome</keyword>
<keyword evidence="1" id="KW-0472">Membrane</keyword>
<dbReference type="EMBL" id="JTLV02000001">
    <property type="protein sequence ID" value="PQM31629.1"/>
    <property type="molecule type" value="Genomic_DNA"/>
</dbReference>
<gene>
    <name evidence="2" type="ORF">SMSRO_SF014740</name>
</gene>
<organism evidence="2 3">
    <name type="scientific">Spiroplasma poulsonii</name>
    <dbReference type="NCBI Taxonomy" id="2138"/>
    <lineage>
        <taxon>Bacteria</taxon>
        <taxon>Bacillati</taxon>
        <taxon>Mycoplasmatota</taxon>
        <taxon>Mollicutes</taxon>
        <taxon>Entomoplasmatales</taxon>
        <taxon>Spiroplasmataceae</taxon>
        <taxon>Spiroplasma</taxon>
    </lineage>
</organism>
<dbReference type="Proteomes" id="UP000031565">
    <property type="component" value="Unassembled WGS sequence"/>
</dbReference>
<evidence type="ECO:0000313" key="3">
    <source>
        <dbReference type="Proteomes" id="UP000031565"/>
    </source>
</evidence>
<comment type="caution">
    <text evidence="2">The sequence shown here is derived from an EMBL/GenBank/DDBJ whole genome shotgun (WGS) entry which is preliminary data.</text>
</comment>
<sequence length="89" mass="10077">MKLKKVENFVDNVIFAILVLLPWVLIDLPIILILIFTEPTLIISSVLIFIGVILGSMISITVGYILLKKKTKKLENTLLLSKKEEKIND</sequence>
<dbReference type="RefSeq" id="WP_040093681.1">
    <property type="nucleotide sequence ID" value="NZ_CM020866.1"/>
</dbReference>
<keyword evidence="1" id="KW-0812">Transmembrane</keyword>
<keyword evidence="1" id="KW-1133">Transmembrane helix</keyword>
<reference evidence="2 3" key="1">
    <citation type="journal article" date="2015" name="MBio">
        <title>Genome sequence of the Drosophila melanogaster male-killing Spiroplasma strain MSRO endosymbiont.</title>
        <authorList>
            <person name="Paredes J.C."/>
            <person name="Herren J.K."/>
            <person name="Schupfer F."/>
            <person name="Marin R."/>
            <person name="Claverol S."/>
            <person name="Kuo C.H."/>
            <person name="Lemaitre B."/>
            <person name="Beven L."/>
        </authorList>
    </citation>
    <scope>NUCLEOTIDE SEQUENCE [LARGE SCALE GENOMIC DNA]</scope>
    <source>
        <strain evidence="2 3">MSRO</strain>
    </source>
</reference>
<proteinExistence type="predicted"/>
<feature type="transmembrane region" description="Helical" evidence="1">
    <location>
        <begin position="12"/>
        <end position="36"/>
    </location>
</feature>
<name>A0A2P6FDU5_9MOLU</name>
<dbReference type="AlphaFoldDB" id="A0A2P6FDU5"/>
<feature type="transmembrane region" description="Helical" evidence="1">
    <location>
        <begin position="42"/>
        <end position="67"/>
    </location>
</feature>
<evidence type="ECO:0000256" key="1">
    <source>
        <dbReference type="SAM" id="Phobius"/>
    </source>
</evidence>
<dbReference type="STRING" id="2138.SMSRO_v1c13980"/>
<evidence type="ECO:0000313" key="2">
    <source>
        <dbReference type="EMBL" id="PQM31629.1"/>
    </source>
</evidence>